<proteinExistence type="predicted"/>
<evidence type="ECO:0000313" key="1">
    <source>
        <dbReference type="EMBL" id="KAI4351562.1"/>
    </source>
</evidence>
<reference evidence="1 2" key="1">
    <citation type="journal article" date="2022" name="DNA Res.">
        <title>Chromosomal-level genome assembly of the orchid tree Bauhinia variegata (Leguminosae; Cercidoideae) supports the allotetraploid origin hypothesis of Bauhinia.</title>
        <authorList>
            <person name="Zhong Y."/>
            <person name="Chen Y."/>
            <person name="Zheng D."/>
            <person name="Pang J."/>
            <person name="Liu Y."/>
            <person name="Luo S."/>
            <person name="Meng S."/>
            <person name="Qian L."/>
            <person name="Wei D."/>
            <person name="Dai S."/>
            <person name="Zhou R."/>
        </authorList>
    </citation>
    <scope>NUCLEOTIDE SEQUENCE [LARGE SCALE GENOMIC DNA]</scope>
    <source>
        <strain evidence="1">BV-YZ2020</strain>
    </source>
</reference>
<name>A0ACB9PSM1_BAUVA</name>
<gene>
    <name evidence="1" type="ORF">L6164_005917</name>
</gene>
<dbReference type="Proteomes" id="UP000828941">
    <property type="component" value="Chromosome 3"/>
</dbReference>
<accession>A0ACB9PSM1</accession>
<comment type="caution">
    <text evidence="1">The sequence shown here is derived from an EMBL/GenBank/DDBJ whole genome shotgun (WGS) entry which is preliminary data.</text>
</comment>
<sequence length="543" mass="62392">MAKTSSIISPKRLQKGTLGKIDRLLGRLAPMMTIIMFVSTMFGQFLLPSFRSLIQQYTRNLIRFLYPYIEIKFHEFIGEGFNLKRNEAFAAIQTYLSVNSTRRAKRLTAEVVKSSQDPLMLDLDDSEEITDEFKGVKLWWVANKITQNQKTDRRFYTLTFHKRYRDLVTASYIQRVMEEGRAIATRNRQLKLFTNNSSNGWFAYRMKGWSHVVFEHPATFETLAMEPSKKEEIMNDLVKFKKGKEYYAKIGKAWKRGYLLYGPPGTGKSSMIAAMANFLNYDVYDLELTSVKDNTELRKLLIETTGKSIMVIEDIDCSLDLTGRRTKTTGKVGDEKAKQDTSTNKKDKPEENKSSHVTLSGLLNFIDGLWSACGGERIIVFTTNFVDKLDPALIRRGRMDKHIELSYCCYEAFKVLAKNYLGVESHELFPEIEKLLGETNMTPADVAENLMPKSTDEGVENCFNNLIQAIEVAKEEAKKKAEKEAKRKEEKEAKRKAKEEAEMKAEKEESQLEAERKQEEVDQKEMKSNGKSAEDTKENDLIH</sequence>
<keyword evidence="2" id="KW-1185">Reference proteome</keyword>
<organism evidence="1 2">
    <name type="scientific">Bauhinia variegata</name>
    <name type="common">Purple orchid tree</name>
    <name type="synonym">Phanera variegata</name>
    <dbReference type="NCBI Taxonomy" id="167791"/>
    <lineage>
        <taxon>Eukaryota</taxon>
        <taxon>Viridiplantae</taxon>
        <taxon>Streptophyta</taxon>
        <taxon>Embryophyta</taxon>
        <taxon>Tracheophyta</taxon>
        <taxon>Spermatophyta</taxon>
        <taxon>Magnoliopsida</taxon>
        <taxon>eudicotyledons</taxon>
        <taxon>Gunneridae</taxon>
        <taxon>Pentapetalae</taxon>
        <taxon>rosids</taxon>
        <taxon>fabids</taxon>
        <taxon>Fabales</taxon>
        <taxon>Fabaceae</taxon>
        <taxon>Cercidoideae</taxon>
        <taxon>Cercideae</taxon>
        <taxon>Bauhiniinae</taxon>
        <taxon>Bauhinia</taxon>
    </lineage>
</organism>
<protein>
    <submittedName>
        <fullName evidence="1">Uncharacterized protein</fullName>
    </submittedName>
</protein>
<evidence type="ECO:0000313" key="2">
    <source>
        <dbReference type="Proteomes" id="UP000828941"/>
    </source>
</evidence>
<dbReference type="EMBL" id="CM039428">
    <property type="protein sequence ID" value="KAI4351562.1"/>
    <property type="molecule type" value="Genomic_DNA"/>
</dbReference>